<comment type="caution">
    <text evidence="1">The sequence shown here is derived from an EMBL/GenBank/DDBJ whole genome shotgun (WGS) entry which is preliminary data.</text>
</comment>
<dbReference type="RefSeq" id="XP_044553442.1">
    <property type="nucleotide sequence ID" value="XM_044689951.1"/>
</dbReference>
<sequence length="152" mass="18234">MKIRETLLKTISNTSDEVYDRLFNPKHVHSRPLHQRPFPIHTRLWYTFITMSYLGVVFGCLEHFTRLDLAVDREMSSMTAQYEHLLLSQHGIFGSRFDLEQYIQSHSKQYGVEWNATKSSMYKTNRKHYIESLHELERVRRELNEISTTRQQ</sequence>
<protein>
    <submittedName>
        <fullName evidence="1">Uncharacterized protein</fullName>
    </submittedName>
</protein>
<keyword evidence="2" id="KW-1185">Reference proteome</keyword>
<name>A0AA88GV13_NAELO</name>
<dbReference type="EMBL" id="PYSW02000007">
    <property type="protein sequence ID" value="KAG2389450.1"/>
    <property type="molecule type" value="Genomic_DNA"/>
</dbReference>
<evidence type="ECO:0000313" key="2">
    <source>
        <dbReference type="Proteomes" id="UP000816034"/>
    </source>
</evidence>
<accession>A0AA88GV13</accession>
<organism evidence="1 2">
    <name type="scientific">Naegleria lovaniensis</name>
    <name type="common">Amoeba</name>
    <dbReference type="NCBI Taxonomy" id="51637"/>
    <lineage>
        <taxon>Eukaryota</taxon>
        <taxon>Discoba</taxon>
        <taxon>Heterolobosea</taxon>
        <taxon>Tetramitia</taxon>
        <taxon>Eutetramitia</taxon>
        <taxon>Vahlkampfiidae</taxon>
        <taxon>Naegleria</taxon>
    </lineage>
</organism>
<reference evidence="1 2" key="1">
    <citation type="journal article" date="2018" name="BMC Genomics">
        <title>The genome of Naegleria lovaniensis, the basis for a comparative approach to unravel pathogenicity factors of the human pathogenic amoeba N. fowleri.</title>
        <authorList>
            <person name="Liechti N."/>
            <person name="Schurch N."/>
            <person name="Bruggmann R."/>
            <person name="Wittwer M."/>
        </authorList>
    </citation>
    <scope>NUCLEOTIDE SEQUENCE [LARGE SCALE GENOMIC DNA]</scope>
    <source>
        <strain evidence="1 2">ATCC 30569</strain>
    </source>
</reference>
<proteinExistence type="predicted"/>
<evidence type="ECO:0000313" key="1">
    <source>
        <dbReference type="EMBL" id="KAG2389450.1"/>
    </source>
</evidence>
<dbReference type="AlphaFoldDB" id="A0AA88GV13"/>
<dbReference type="GeneID" id="68106463"/>
<dbReference type="Proteomes" id="UP000816034">
    <property type="component" value="Unassembled WGS sequence"/>
</dbReference>
<gene>
    <name evidence="1" type="ORF">C9374_014010</name>
</gene>